<gene>
    <name evidence="4" type="ORF">SAMN05421774_103203</name>
</gene>
<dbReference type="Gene3D" id="3.50.50.60">
    <property type="entry name" value="FAD/NAD(P)-binding domain"/>
    <property type="match status" value="1"/>
</dbReference>
<evidence type="ECO:0000259" key="3">
    <source>
        <dbReference type="Pfam" id="PF04324"/>
    </source>
</evidence>
<keyword evidence="5" id="KW-1185">Reference proteome</keyword>
<reference evidence="4 5" key="1">
    <citation type="submission" date="2017-01" db="EMBL/GenBank/DDBJ databases">
        <authorList>
            <person name="Mah S.A."/>
            <person name="Swanson W.J."/>
            <person name="Moy G.W."/>
            <person name="Vacquier V.D."/>
        </authorList>
    </citation>
    <scope>NUCLEOTIDE SEQUENCE [LARGE SCALE GENOMIC DNA]</scope>
    <source>
        <strain evidence="4 5">DSM 26375</strain>
    </source>
</reference>
<dbReference type="CDD" id="cd19946">
    <property type="entry name" value="GlpA-like_Fer2_BFD-like"/>
    <property type="match status" value="1"/>
</dbReference>
<dbReference type="OrthoDB" id="9801699at2"/>
<dbReference type="InterPro" id="IPR007419">
    <property type="entry name" value="BFD-like_2Fe2S-bd_dom"/>
</dbReference>
<dbReference type="GO" id="GO:0016491">
    <property type="term" value="F:oxidoreductase activity"/>
    <property type="evidence" value="ECO:0007669"/>
    <property type="project" value="UniProtKB-KW"/>
</dbReference>
<protein>
    <submittedName>
        <fullName evidence="4">Glycerol-3-phosphate dehydrogenase</fullName>
    </submittedName>
</protein>
<evidence type="ECO:0000256" key="1">
    <source>
        <dbReference type="ARBA" id="ARBA00023002"/>
    </source>
</evidence>
<sequence length="458" mass="48945">MVHDVAIIGAGVVGCAMARRFARAGARVLLLERGADILSGASKANSAILHTGFDAPPDSLELRCMQAGYQEYLTIRHAMNLPLLDTTALVLAWSETEAARLPDILAQAHRNGVADARALTRAEVLAREPRLAASVHAGLLIPGEAVIDPWSAPLAYATEALRHGATLCFGATVQAASFDGAAWLIDTTRGRFGARLVINCAGTHGDHIEALFLGRSHFTIRPRKGQFVIYDKAAAALLGAIVLPVPDDRTKGVVLTRTIFGNLLVGPTAEDQPDRDRATVDPEALTALMQRAETMIPALKNMPVTAVYAGLRPASDAKHYRIHAEPGRGFITVGGIRSTGLTAALGIAAHVFDLCALPDTAPPPQPPPMMPNLAEHLPRDWQHPGYGEIVCHCELVTRREIEAALHADLPPGDFGGLRRRTRCAMGRCQGFGCHARLAELTAGHLTPPLALPRERRNG</sequence>
<dbReference type="InterPro" id="IPR052745">
    <property type="entry name" value="G3P_Oxidase/Oxidoreductase"/>
</dbReference>
<feature type="domain" description="BFD-like [2Fe-2S]-binding" evidence="3">
    <location>
        <begin position="389"/>
        <end position="440"/>
    </location>
</feature>
<evidence type="ECO:0000313" key="4">
    <source>
        <dbReference type="EMBL" id="SIS94750.1"/>
    </source>
</evidence>
<evidence type="ECO:0000259" key="2">
    <source>
        <dbReference type="Pfam" id="PF01266"/>
    </source>
</evidence>
<dbReference type="Gene3D" id="1.10.10.1100">
    <property type="entry name" value="BFD-like [2Fe-2S]-binding domain"/>
    <property type="match status" value="1"/>
</dbReference>
<dbReference type="InterPro" id="IPR036188">
    <property type="entry name" value="FAD/NAD-bd_sf"/>
</dbReference>
<dbReference type="STRING" id="1086013.SAMN05421774_103203"/>
<evidence type="ECO:0000313" key="5">
    <source>
        <dbReference type="Proteomes" id="UP000186141"/>
    </source>
</evidence>
<dbReference type="PANTHER" id="PTHR42720">
    <property type="entry name" value="GLYCEROL-3-PHOSPHATE DEHYDROGENASE"/>
    <property type="match status" value="1"/>
</dbReference>
<accession>A0A1N7N8T6</accession>
<dbReference type="Gene3D" id="3.30.9.10">
    <property type="entry name" value="D-Amino Acid Oxidase, subunit A, domain 2"/>
    <property type="match status" value="1"/>
</dbReference>
<dbReference type="AlphaFoldDB" id="A0A1N7N8T6"/>
<dbReference type="RefSeq" id="WP_076530623.1">
    <property type="nucleotide sequence ID" value="NZ_BMEH01000003.1"/>
</dbReference>
<feature type="domain" description="FAD dependent oxidoreductase" evidence="2">
    <location>
        <begin position="4"/>
        <end position="353"/>
    </location>
</feature>
<name>A0A1N7N8T6_9RHOB</name>
<dbReference type="SUPFAM" id="SSF51905">
    <property type="entry name" value="FAD/NAD(P)-binding domain"/>
    <property type="match status" value="1"/>
</dbReference>
<dbReference type="InterPro" id="IPR006076">
    <property type="entry name" value="FAD-dep_OxRdtase"/>
</dbReference>
<dbReference type="Proteomes" id="UP000186141">
    <property type="component" value="Unassembled WGS sequence"/>
</dbReference>
<dbReference type="Pfam" id="PF01266">
    <property type="entry name" value="DAO"/>
    <property type="match status" value="1"/>
</dbReference>
<dbReference type="PANTHER" id="PTHR42720:SF1">
    <property type="entry name" value="GLYCEROL 3-PHOSPHATE OXIDASE"/>
    <property type="match status" value="1"/>
</dbReference>
<dbReference type="SUPFAM" id="SSF54373">
    <property type="entry name" value="FAD-linked reductases, C-terminal domain"/>
    <property type="match status" value="1"/>
</dbReference>
<dbReference type="Pfam" id="PF04324">
    <property type="entry name" value="Fer2_BFD"/>
    <property type="match status" value="1"/>
</dbReference>
<keyword evidence="1" id="KW-0560">Oxidoreductase</keyword>
<organism evidence="4 5">
    <name type="scientific">Gemmobacter megaterium</name>
    <dbReference type="NCBI Taxonomy" id="1086013"/>
    <lineage>
        <taxon>Bacteria</taxon>
        <taxon>Pseudomonadati</taxon>
        <taxon>Pseudomonadota</taxon>
        <taxon>Alphaproteobacteria</taxon>
        <taxon>Rhodobacterales</taxon>
        <taxon>Paracoccaceae</taxon>
        <taxon>Gemmobacter</taxon>
    </lineage>
</organism>
<dbReference type="InterPro" id="IPR041854">
    <property type="entry name" value="BFD-like_2Fe2S-bd_dom_sf"/>
</dbReference>
<proteinExistence type="predicted"/>
<dbReference type="EMBL" id="FTOT01000003">
    <property type="protein sequence ID" value="SIS94750.1"/>
    <property type="molecule type" value="Genomic_DNA"/>
</dbReference>